<name>A0A543NAB4_9ACTN</name>
<dbReference type="AlphaFoldDB" id="A0A543NAB4"/>
<dbReference type="RefSeq" id="WP_141925781.1">
    <property type="nucleotide sequence ID" value="NZ_VFQC01000002.1"/>
</dbReference>
<evidence type="ECO:0000256" key="5">
    <source>
        <dbReference type="SAM" id="Phobius"/>
    </source>
</evidence>
<evidence type="ECO:0000256" key="2">
    <source>
        <dbReference type="ARBA" id="ARBA00022692"/>
    </source>
</evidence>
<evidence type="ECO:0000256" key="1">
    <source>
        <dbReference type="ARBA" id="ARBA00004141"/>
    </source>
</evidence>
<gene>
    <name evidence="7" type="ORF">FHX37_4147</name>
</gene>
<dbReference type="InterPro" id="IPR013525">
    <property type="entry name" value="ABC2_TM"/>
</dbReference>
<evidence type="ECO:0000313" key="7">
    <source>
        <dbReference type="EMBL" id="TQN28782.1"/>
    </source>
</evidence>
<keyword evidence="8" id="KW-1185">Reference proteome</keyword>
<keyword evidence="3 5" id="KW-1133">Transmembrane helix</keyword>
<accession>A0A543NAB4</accession>
<feature type="transmembrane region" description="Helical" evidence="5">
    <location>
        <begin position="145"/>
        <end position="170"/>
    </location>
</feature>
<evidence type="ECO:0000256" key="3">
    <source>
        <dbReference type="ARBA" id="ARBA00022989"/>
    </source>
</evidence>
<feature type="domain" description="ABC-2 type transporter transmembrane" evidence="6">
    <location>
        <begin position="53"/>
        <end position="257"/>
    </location>
</feature>
<dbReference type="GO" id="GO:0140359">
    <property type="term" value="F:ABC-type transporter activity"/>
    <property type="evidence" value="ECO:0007669"/>
    <property type="project" value="InterPro"/>
</dbReference>
<feature type="transmembrane region" description="Helical" evidence="5">
    <location>
        <begin position="176"/>
        <end position="200"/>
    </location>
</feature>
<organism evidence="7 8">
    <name type="scientific">Haloactinospora alba</name>
    <dbReference type="NCBI Taxonomy" id="405555"/>
    <lineage>
        <taxon>Bacteria</taxon>
        <taxon>Bacillati</taxon>
        <taxon>Actinomycetota</taxon>
        <taxon>Actinomycetes</taxon>
        <taxon>Streptosporangiales</taxon>
        <taxon>Nocardiopsidaceae</taxon>
        <taxon>Haloactinospora</taxon>
    </lineage>
</organism>
<feature type="transmembrane region" description="Helical" evidence="5">
    <location>
        <begin position="244"/>
        <end position="262"/>
    </location>
</feature>
<comment type="subcellular location">
    <subcellularLocation>
        <location evidence="1">Membrane</location>
        <topology evidence="1">Multi-pass membrane protein</topology>
    </subcellularLocation>
</comment>
<keyword evidence="2 5" id="KW-0812">Transmembrane</keyword>
<keyword evidence="4 5" id="KW-0472">Membrane</keyword>
<evidence type="ECO:0000313" key="8">
    <source>
        <dbReference type="Proteomes" id="UP000317422"/>
    </source>
</evidence>
<dbReference type="InterPro" id="IPR051784">
    <property type="entry name" value="Nod_factor_ABC_transporter"/>
</dbReference>
<dbReference type="Proteomes" id="UP000317422">
    <property type="component" value="Unassembled WGS sequence"/>
</dbReference>
<protein>
    <submittedName>
        <fullName evidence="7">ABC-2 type transport system permease protein</fullName>
    </submittedName>
</protein>
<dbReference type="GO" id="GO:0016020">
    <property type="term" value="C:membrane"/>
    <property type="evidence" value="ECO:0007669"/>
    <property type="project" value="UniProtKB-SubCell"/>
</dbReference>
<dbReference type="EMBL" id="VFQC01000002">
    <property type="protein sequence ID" value="TQN28782.1"/>
    <property type="molecule type" value="Genomic_DNA"/>
</dbReference>
<feature type="transmembrane region" description="Helical" evidence="5">
    <location>
        <begin position="58"/>
        <end position="85"/>
    </location>
</feature>
<dbReference type="OrthoDB" id="9786643at2"/>
<evidence type="ECO:0000256" key="4">
    <source>
        <dbReference type="ARBA" id="ARBA00023136"/>
    </source>
</evidence>
<dbReference type="PANTHER" id="PTHR43229:SF6">
    <property type="entry name" value="ABC-TYPE MULTIDRUG TRANSPORT SYSTEM, PERMEASE COMPONENT"/>
    <property type="match status" value="1"/>
</dbReference>
<dbReference type="PANTHER" id="PTHR43229">
    <property type="entry name" value="NODULATION PROTEIN J"/>
    <property type="match status" value="1"/>
</dbReference>
<evidence type="ECO:0000259" key="6">
    <source>
        <dbReference type="Pfam" id="PF12698"/>
    </source>
</evidence>
<feature type="transmembrane region" description="Helical" evidence="5">
    <location>
        <begin position="30"/>
        <end position="46"/>
    </location>
</feature>
<feature type="transmembrane region" description="Helical" evidence="5">
    <location>
        <begin position="105"/>
        <end position="133"/>
    </location>
</feature>
<proteinExistence type="predicted"/>
<dbReference type="Pfam" id="PF12698">
    <property type="entry name" value="ABC2_membrane_3"/>
    <property type="match status" value="1"/>
</dbReference>
<reference evidence="7 8" key="1">
    <citation type="submission" date="2019-06" db="EMBL/GenBank/DDBJ databases">
        <title>Sequencing the genomes of 1000 actinobacteria strains.</title>
        <authorList>
            <person name="Klenk H.-P."/>
        </authorList>
    </citation>
    <scope>NUCLEOTIDE SEQUENCE [LARGE SCALE GENOMIC DNA]</scope>
    <source>
        <strain evidence="7 8">DSM 45015</strain>
    </source>
</reference>
<sequence>MRGNTTSVVRAGLSRGWIEYRQSFTSGQDLFAYFGISAIFVTIAYFQQDADLPEASQVSNGALMVVGTLGFLLTIAGLMSVAQVLATEREDGTLLRAKSVPNGMLGYLVGKCVHILLITVTNLAIVLVAALVLIDGVRMPGAAGWATAAWVLVLGLLATAPLGAICGSLVSNPRTAPSLLMVPIMGVTMASGVFFPITFLPEWAQTLGQVFPVYWLALGFRSVFLPEAMVAAEIGESWRHLETAGVLGAWALVGLVVAPFVLRSMARRESGSRVEAARQRAMQRAV</sequence>
<comment type="caution">
    <text evidence="7">The sequence shown here is derived from an EMBL/GenBank/DDBJ whole genome shotgun (WGS) entry which is preliminary data.</text>
</comment>